<sequence>MDYHDFKIFWMVSQHNSISKAAFILKYSQSSVSIRIKQLEKELNCQLLLRNNRGISLTSAGRTLR</sequence>
<dbReference type="PANTHER" id="PTHR30126">
    <property type="entry name" value="HTH-TYPE TRANSCRIPTIONAL REGULATOR"/>
    <property type="match status" value="1"/>
</dbReference>
<accession>A0A9D5I230</accession>
<comment type="caution">
    <text evidence="6">The sequence shown here is derived from an EMBL/GenBank/DDBJ whole genome shotgun (WGS) entry which is preliminary data.</text>
</comment>
<dbReference type="PANTHER" id="PTHR30126:SF40">
    <property type="entry name" value="HTH-TYPE TRANSCRIPTIONAL REGULATOR GLTR"/>
    <property type="match status" value="1"/>
</dbReference>
<proteinExistence type="inferred from homology"/>
<dbReference type="Pfam" id="PF00126">
    <property type="entry name" value="HTH_1"/>
    <property type="match status" value="1"/>
</dbReference>
<dbReference type="InterPro" id="IPR036388">
    <property type="entry name" value="WH-like_DNA-bd_sf"/>
</dbReference>
<name>A0A9D5I230_9BACI</name>
<gene>
    <name evidence="6" type="ORF">AN965_04415</name>
</gene>
<evidence type="ECO:0000256" key="3">
    <source>
        <dbReference type="ARBA" id="ARBA00023125"/>
    </source>
</evidence>
<protein>
    <recommendedName>
        <fullName evidence="5">HTH lysR-type domain-containing protein</fullName>
    </recommendedName>
</protein>
<dbReference type="Gene3D" id="1.10.10.10">
    <property type="entry name" value="Winged helix-like DNA-binding domain superfamily/Winged helix DNA-binding domain"/>
    <property type="match status" value="1"/>
</dbReference>
<evidence type="ECO:0000256" key="1">
    <source>
        <dbReference type="ARBA" id="ARBA00009437"/>
    </source>
</evidence>
<reference evidence="6 7" key="1">
    <citation type="submission" date="2015-09" db="EMBL/GenBank/DDBJ databases">
        <title>Genome sequencing project for genomic taxonomy and phylogenomics of Bacillus-like bacteria.</title>
        <authorList>
            <person name="Liu B."/>
            <person name="Wang J."/>
            <person name="Zhu Y."/>
            <person name="Liu G."/>
            <person name="Chen Q."/>
            <person name="Chen Z."/>
            <person name="Lan J."/>
            <person name="Che J."/>
            <person name="Ge C."/>
            <person name="Shi H."/>
            <person name="Pan Z."/>
            <person name="Liu X."/>
        </authorList>
    </citation>
    <scope>NUCLEOTIDE SEQUENCE [LARGE SCALE GENOMIC DNA]</scope>
    <source>
        <strain evidence="6 7">DSM 19153</strain>
    </source>
</reference>
<comment type="similarity">
    <text evidence="1">Belongs to the LysR transcriptional regulatory family.</text>
</comment>
<keyword evidence="4" id="KW-0804">Transcription</keyword>
<dbReference type="InterPro" id="IPR036390">
    <property type="entry name" value="WH_DNA-bd_sf"/>
</dbReference>
<dbReference type="PROSITE" id="PS50931">
    <property type="entry name" value="HTH_LYSR"/>
    <property type="match status" value="1"/>
</dbReference>
<dbReference type="SUPFAM" id="SSF46785">
    <property type="entry name" value="Winged helix' DNA-binding domain"/>
    <property type="match status" value="1"/>
</dbReference>
<evidence type="ECO:0000256" key="4">
    <source>
        <dbReference type="ARBA" id="ARBA00023163"/>
    </source>
</evidence>
<keyword evidence="7" id="KW-1185">Reference proteome</keyword>
<evidence type="ECO:0000256" key="2">
    <source>
        <dbReference type="ARBA" id="ARBA00023015"/>
    </source>
</evidence>
<evidence type="ECO:0000313" key="7">
    <source>
        <dbReference type="Proteomes" id="UP000051061"/>
    </source>
</evidence>
<dbReference type="AlphaFoldDB" id="A0A9D5I230"/>
<dbReference type="Proteomes" id="UP000051061">
    <property type="component" value="Unassembled WGS sequence"/>
</dbReference>
<dbReference type="InterPro" id="IPR000847">
    <property type="entry name" value="LysR_HTH_N"/>
</dbReference>
<dbReference type="GO" id="GO:0003700">
    <property type="term" value="F:DNA-binding transcription factor activity"/>
    <property type="evidence" value="ECO:0007669"/>
    <property type="project" value="InterPro"/>
</dbReference>
<feature type="domain" description="HTH lysR-type" evidence="5">
    <location>
        <begin position="1"/>
        <end position="58"/>
    </location>
</feature>
<evidence type="ECO:0000259" key="5">
    <source>
        <dbReference type="PROSITE" id="PS50931"/>
    </source>
</evidence>
<keyword evidence="3" id="KW-0238">DNA-binding</keyword>
<evidence type="ECO:0000313" key="6">
    <source>
        <dbReference type="EMBL" id="KQL58307.1"/>
    </source>
</evidence>
<keyword evidence="2" id="KW-0805">Transcription regulation</keyword>
<dbReference type="PRINTS" id="PR00039">
    <property type="entry name" value="HTHLYSR"/>
</dbReference>
<dbReference type="EMBL" id="LJJD01000009">
    <property type="protein sequence ID" value="KQL58307.1"/>
    <property type="molecule type" value="Genomic_DNA"/>
</dbReference>
<dbReference type="GO" id="GO:0000976">
    <property type="term" value="F:transcription cis-regulatory region binding"/>
    <property type="evidence" value="ECO:0007669"/>
    <property type="project" value="TreeGrafter"/>
</dbReference>
<organism evidence="6 7">
    <name type="scientific">Alkalicoccobacillus plakortidis</name>
    <dbReference type="NCBI Taxonomy" id="444060"/>
    <lineage>
        <taxon>Bacteria</taxon>
        <taxon>Bacillati</taxon>
        <taxon>Bacillota</taxon>
        <taxon>Bacilli</taxon>
        <taxon>Bacillales</taxon>
        <taxon>Bacillaceae</taxon>
        <taxon>Alkalicoccobacillus</taxon>
    </lineage>
</organism>